<evidence type="ECO:0000256" key="2">
    <source>
        <dbReference type="ARBA" id="ARBA00022598"/>
    </source>
</evidence>
<dbReference type="FunFam" id="3.40.50.12780:FF:000013">
    <property type="entry name" value="Long-chain-fatty-acid--AMP ligase FadD32"/>
    <property type="match status" value="1"/>
</dbReference>
<evidence type="ECO:0000256" key="1">
    <source>
        <dbReference type="ARBA" id="ARBA00006432"/>
    </source>
</evidence>
<dbReference type="InterPro" id="IPR000873">
    <property type="entry name" value="AMP-dep_synth/lig_dom"/>
</dbReference>
<dbReference type="RefSeq" id="WP_184891528.1">
    <property type="nucleotide sequence ID" value="NZ_JACHMX010000001.1"/>
</dbReference>
<keyword evidence="2 7" id="KW-0436">Ligase</keyword>
<dbReference type="AlphaFoldDB" id="A0A841ATC6"/>
<dbReference type="InterPro" id="IPR045851">
    <property type="entry name" value="AMP-bd_C_sf"/>
</dbReference>
<dbReference type="GO" id="GO:0016874">
    <property type="term" value="F:ligase activity"/>
    <property type="evidence" value="ECO:0007669"/>
    <property type="project" value="UniProtKB-KW"/>
</dbReference>
<dbReference type="CDD" id="cd05931">
    <property type="entry name" value="FAAL"/>
    <property type="match status" value="1"/>
</dbReference>
<evidence type="ECO:0000259" key="6">
    <source>
        <dbReference type="Pfam" id="PF23024"/>
    </source>
</evidence>
<proteinExistence type="inferred from homology"/>
<dbReference type="EMBL" id="JACHMX010000001">
    <property type="protein sequence ID" value="MBB5850247.1"/>
    <property type="molecule type" value="Genomic_DNA"/>
</dbReference>
<evidence type="ECO:0000259" key="5">
    <source>
        <dbReference type="Pfam" id="PF00501"/>
    </source>
</evidence>
<dbReference type="Gene3D" id="3.30.300.30">
    <property type="match status" value="1"/>
</dbReference>
<dbReference type="InterPro" id="IPR040097">
    <property type="entry name" value="FAAL/FAAC"/>
</dbReference>
<evidence type="ECO:0000256" key="3">
    <source>
        <dbReference type="ARBA" id="ARBA00022832"/>
    </source>
</evidence>
<dbReference type="Pfam" id="PF00501">
    <property type="entry name" value="AMP-binding"/>
    <property type="match status" value="1"/>
</dbReference>
<sequence>METISETIVAVHGRDDTPGGESFATLLEYWARRLGDEIAVTYLDHRAGSDGRAISLSWRELDDRVEVLATRLAEFATPGERAAILARQSADYVVAFLGAIRAGLVAVPLFAPDLPGHGGRLAAVLADCAPRIVLTTADGIDGVSDFLASTDIERPAVLAVDTPAPVAAGERSWPRPESDGLAYLQYTSGSTRTPAGVMLTHRNALTNARQACDAYAIETGTTSTVSWLPLFHDMGLILGIGAPMAAGAASVLMDPLAFLERPSRWLRALSASPGAISAAPNFAYAYSASRVSEDEKSYLELSRVVSLINGSEPVLPSTIAKFHDAFEECGLRPEVHRSSYGLAEATVLVSVTEAGKAPREVTFDRDRLAAGVATPAAPGTGSTTLVSCGLPAGQRIRIADPVTGALVEPGRVGEIQVNGPNIGVGYWGRPAASAAVFGLPPIDPESGAGWLATGDLGVRHDGELFMTGRLKDLVIVDGRNHYPQDIEQTVETHPAVRPHSAAAFAVEDEDGEAAVVVLERAKATDADIDVATAEIRRAVSAAHGLRPRDVVFLPPGEVPRTSSGKISRVLCRKSYLDGALTARRLG</sequence>
<comment type="similarity">
    <text evidence="1">Belongs to the ATP-dependent AMP-binding enzyme family.</text>
</comment>
<accession>A0A841ATC6</accession>
<reference evidence="7 8" key="1">
    <citation type="submission" date="2020-08" db="EMBL/GenBank/DDBJ databases">
        <title>Sequencing the genomes of 1000 actinobacteria strains.</title>
        <authorList>
            <person name="Klenk H.-P."/>
        </authorList>
    </citation>
    <scope>NUCLEOTIDE SEQUENCE [LARGE SCALE GENOMIC DNA]</scope>
    <source>
        <strain evidence="7 8">DSM 45272</strain>
    </source>
</reference>
<protein>
    <submittedName>
        <fullName evidence="7">Acyl-CoA synthetase (AMP-forming)/AMP-acid ligase II</fullName>
    </submittedName>
</protein>
<feature type="domain" description="AMP-dependent synthetase/ligase" evidence="5">
    <location>
        <begin position="28"/>
        <end position="427"/>
    </location>
</feature>
<dbReference type="GO" id="GO:0070566">
    <property type="term" value="F:adenylyltransferase activity"/>
    <property type="evidence" value="ECO:0007669"/>
    <property type="project" value="TreeGrafter"/>
</dbReference>
<dbReference type="GO" id="GO:0005886">
    <property type="term" value="C:plasma membrane"/>
    <property type="evidence" value="ECO:0007669"/>
    <property type="project" value="TreeGrafter"/>
</dbReference>
<dbReference type="PANTHER" id="PTHR22754">
    <property type="entry name" value="DISCO-INTERACTING PROTEIN 2 DIP2 -RELATED"/>
    <property type="match status" value="1"/>
</dbReference>
<dbReference type="SUPFAM" id="SSF56801">
    <property type="entry name" value="Acetyl-CoA synthetase-like"/>
    <property type="match status" value="1"/>
</dbReference>
<dbReference type="InterPro" id="IPR025110">
    <property type="entry name" value="AMP-bd_C"/>
</dbReference>
<keyword evidence="8" id="KW-1185">Reference proteome</keyword>
<name>A0A841ATC6_9PSEU</name>
<dbReference type="Pfam" id="PF23024">
    <property type="entry name" value="AMP-dom_DIP2-like"/>
    <property type="match status" value="1"/>
</dbReference>
<keyword evidence="3" id="KW-0276">Fatty acid metabolism</keyword>
<gene>
    <name evidence="7" type="ORF">HDA45_000334</name>
</gene>
<dbReference type="Proteomes" id="UP000580861">
    <property type="component" value="Unassembled WGS sequence"/>
</dbReference>
<keyword evidence="4" id="KW-0443">Lipid metabolism</keyword>
<dbReference type="InterPro" id="IPR042099">
    <property type="entry name" value="ANL_N_sf"/>
</dbReference>
<feature type="domain" description="AMP-binding enzyme C-terminal" evidence="6">
    <location>
        <begin position="472"/>
        <end position="582"/>
    </location>
</feature>
<evidence type="ECO:0000256" key="4">
    <source>
        <dbReference type="ARBA" id="ARBA00023098"/>
    </source>
</evidence>
<organism evidence="7 8">
    <name type="scientific">Amycolatopsis umgeniensis</name>
    <dbReference type="NCBI Taxonomy" id="336628"/>
    <lineage>
        <taxon>Bacteria</taxon>
        <taxon>Bacillati</taxon>
        <taxon>Actinomycetota</taxon>
        <taxon>Actinomycetes</taxon>
        <taxon>Pseudonocardiales</taxon>
        <taxon>Pseudonocardiaceae</taxon>
        <taxon>Amycolatopsis</taxon>
    </lineage>
</organism>
<dbReference type="PANTHER" id="PTHR22754:SF32">
    <property type="entry name" value="DISCO-INTERACTING PROTEIN 2"/>
    <property type="match status" value="1"/>
</dbReference>
<comment type="caution">
    <text evidence="7">The sequence shown here is derived from an EMBL/GenBank/DDBJ whole genome shotgun (WGS) entry which is preliminary data.</text>
</comment>
<evidence type="ECO:0000313" key="8">
    <source>
        <dbReference type="Proteomes" id="UP000580861"/>
    </source>
</evidence>
<dbReference type="GO" id="GO:0071766">
    <property type="term" value="P:Actinobacterium-type cell wall biogenesis"/>
    <property type="evidence" value="ECO:0007669"/>
    <property type="project" value="UniProtKB-ARBA"/>
</dbReference>
<evidence type="ECO:0000313" key="7">
    <source>
        <dbReference type="EMBL" id="MBB5850247.1"/>
    </source>
</evidence>
<dbReference type="GO" id="GO:0006633">
    <property type="term" value="P:fatty acid biosynthetic process"/>
    <property type="evidence" value="ECO:0007669"/>
    <property type="project" value="TreeGrafter"/>
</dbReference>
<dbReference type="Gene3D" id="3.40.50.12780">
    <property type="entry name" value="N-terminal domain of ligase-like"/>
    <property type="match status" value="1"/>
</dbReference>